<name>A0A3E2HME3_SCYLI</name>
<protein>
    <submittedName>
        <fullName evidence="1">Uncharacterized protein</fullName>
    </submittedName>
</protein>
<accession>A0A3E2HME3</accession>
<keyword evidence="2" id="KW-1185">Reference proteome</keyword>
<feature type="non-terminal residue" evidence="1">
    <location>
        <position position="84"/>
    </location>
</feature>
<dbReference type="EMBL" id="NCSJ02000022">
    <property type="protein sequence ID" value="RFU34352.1"/>
    <property type="molecule type" value="Genomic_DNA"/>
</dbReference>
<feature type="non-terminal residue" evidence="1">
    <location>
        <position position="1"/>
    </location>
</feature>
<gene>
    <name evidence="1" type="ORF">B7463_g1975</name>
</gene>
<proteinExistence type="predicted"/>
<evidence type="ECO:0000313" key="2">
    <source>
        <dbReference type="Proteomes" id="UP000258309"/>
    </source>
</evidence>
<comment type="caution">
    <text evidence="1">The sequence shown here is derived from an EMBL/GenBank/DDBJ whole genome shotgun (WGS) entry which is preliminary data.</text>
</comment>
<evidence type="ECO:0000313" key="1">
    <source>
        <dbReference type="EMBL" id="RFU34352.1"/>
    </source>
</evidence>
<sequence>MSSVRLWKTVTKRDITIDWLRWFLSDKMSQPMASEIVKRRGFPVQVSSLLPALSSWVEQLALFQILGAIVHSSVLEINMGAGYG</sequence>
<organism evidence="1 2">
    <name type="scientific">Scytalidium lignicola</name>
    <name type="common">Hyphomycete</name>
    <dbReference type="NCBI Taxonomy" id="5539"/>
    <lineage>
        <taxon>Eukaryota</taxon>
        <taxon>Fungi</taxon>
        <taxon>Dikarya</taxon>
        <taxon>Ascomycota</taxon>
        <taxon>Pezizomycotina</taxon>
        <taxon>Leotiomycetes</taxon>
        <taxon>Leotiomycetes incertae sedis</taxon>
        <taxon>Scytalidium</taxon>
    </lineage>
</organism>
<dbReference type="AlphaFoldDB" id="A0A3E2HME3"/>
<dbReference type="Proteomes" id="UP000258309">
    <property type="component" value="Unassembled WGS sequence"/>
</dbReference>
<reference evidence="1 2" key="1">
    <citation type="submission" date="2018-05" db="EMBL/GenBank/DDBJ databases">
        <title>Draft genome sequence of Scytalidium lignicola DSM 105466, a ubiquitous saprotrophic fungus.</title>
        <authorList>
            <person name="Buettner E."/>
            <person name="Gebauer A.M."/>
            <person name="Hofrichter M."/>
            <person name="Liers C."/>
            <person name="Kellner H."/>
        </authorList>
    </citation>
    <scope>NUCLEOTIDE SEQUENCE [LARGE SCALE GENOMIC DNA]</scope>
    <source>
        <strain evidence="1 2">DSM 105466</strain>
    </source>
</reference>